<keyword evidence="11" id="KW-0325">Glycoprotein</keyword>
<dbReference type="Pfam" id="PF00560">
    <property type="entry name" value="LRR_1"/>
    <property type="match status" value="1"/>
</dbReference>
<reference evidence="14" key="1">
    <citation type="journal article" date="2017" name="Front. Plant Sci.">
        <title>Climate Clever Clovers: New Paradigm to Reduce the Environmental Footprint of Ruminants by Breeding Low Methanogenic Forages Utilizing Haplotype Variation.</title>
        <authorList>
            <person name="Kaur P."/>
            <person name="Appels R."/>
            <person name="Bayer P.E."/>
            <person name="Keeble-Gagnere G."/>
            <person name="Wang J."/>
            <person name="Hirakawa H."/>
            <person name="Shirasawa K."/>
            <person name="Vercoe P."/>
            <person name="Stefanova K."/>
            <person name="Durmic Z."/>
            <person name="Nichols P."/>
            <person name="Revell C."/>
            <person name="Isobe S.N."/>
            <person name="Edwards D."/>
            <person name="Erskine W."/>
        </authorList>
    </citation>
    <scope>NUCLEOTIDE SEQUENCE [LARGE SCALE GENOMIC DNA]</scope>
    <source>
        <strain evidence="14">cv. Daliak</strain>
    </source>
</reference>
<evidence type="ECO:0000259" key="12">
    <source>
        <dbReference type="Pfam" id="PF08263"/>
    </source>
</evidence>
<dbReference type="GO" id="GO:0005886">
    <property type="term" value="C:plasma membrane"/>
    <property type="evidence" value="ECO:0007669"/>
    <property type="project" value="UniProtKB-SubCell"/>
</dbReference>
<evidence type="ECO:0000256" key="6">
    <source>
        <dbReference type="ARBA" id="ARBA00022729"/>
    </source>
</evidence>
<dbReference type="InterPro" id="IPR046956">
    <property type="entry name" value="RLP23-like"/>
</dbReference>
<feature type="domain" description="Leucine-rich repeat-containing N-terminal plant-type" evidence="12">
    <location>
        <begin position="8"/>
        <end position="35"/>
    </location>
</feature>
<evidence type="ECO:0000256" key="9">
    <source>
        <dbReference type="ARBA" id="ARBA00023136"/>
    </source>
</evidence>
<keyword evidence="4" id="KW-0433">Leucine-rich repeat</keyword>
<protein>
    <recommendedName>
        <fullName evidence="12">Leucine-rich repeat-containing N-terminal plant-type domain-containing protein</fullName>
    </recommendedName>
</protein>
<keyword evidence="7" id="KW-0677">Repeat</keyword>
<dbReference type="SUPFAM" id="SSF52058">
    <property type="entry name" value="L domain-like"/>
    <property type="match status" value="1"/>
</dbReference>
<sequence>MTLLKINKKDLNDPSNYLSSWVGKDCCSWIGIQCDNQTGNILNLNLEPDLLSPSPLGGKINPSLADLKHLSHLDLSRNDFEGIPIPEFFGSLHRLNYLDLSYANFSRMVPTQLGFLSNLHYLDTNDVTTSLWVRDVSWLRLSSLQYLNMGGVNITDTPHELFRSINKM</sequence>
<evidence type="ECO:0000256" key="1">
    <source>
        <dbReference type="ARBA" id="ARBA00004251"/>
    </source>
</evidence>
<keyword evidence="6" id="KW-0732">Signal</keyword>
<evidence type="ECO:0000313" key="14">
    <source>
        <dbReference type="Proteomes" id="UP000242715"/>
    </source>
</evidence>
<keyword evidence="8" id="KW-1133">Transmembrane helix</keyword>
<dbReference type="OrthoDB" id="1748632at2759"/>
<evidence type="ECO:0000256" key="2">
    <source>
        <dbReference type="ARBA" id="ARBA00009592"/>
    </source>
</evidence>
<evidence type="ECO:0000313" key="13">
    <source>
        <dbReference type="EMBL" id="GAU48457.1"/>
    </source>
</evidence>
<keyword evidence="9" id="KW-0472">Membrane</keyword>
<keyword evidence="5" id="KW-0812">Transmembrane</keyword>
<dbReference type="AlphaFoldDB" id="A0A2Z6PQE7"/>
<dbReference type="InterPro" id="IPR001611">
    <property type="entry name" value="Leu-rich_rpt"/>
</dbReference>
<comment type="subcellular location">
    <subcellularLocation>
        <location evidence="1">Cell membrane</location>
        <topology evidence="1">Single-pass type I membrane protein</topology>
    </subcellularLocation>
</comment>
<dbReference type="Gene3D" id="3.80.10.10">
    <property type="entry name" value="Ribonuclease Inhibitor"/>
    <property type="match status" value="1"/>
</dbReference>
<evidence type="ECO:0000256" key="3">
    <source>
        <dbReference type="ARBA" id="ARBA00022475"/>
    </source>
</evidence>
<dbReference type="FunFam" id="3.80.10.10:FF:000129">
    <property type="entry name" value="Leucine-rich repeat receptor-like kinase"/>
    <property type="match status" value="1"/>
</dbReference>
<keyword evidence="10" id="KW-0675">Receptor</keyword>
<dbReference type="SMART" id="SM00369">
    <property type="entry name" value="LRR_TYP"/>
    <property type="match status" value="2"/>
</dbReference>
<evidence type="ECO:0000256" key="10">
    <source>
        <dbReference type="ARBA" id="ARBA00023170"/>
    </source>
</evidence>
<evidence type="ECO:0000256" key="8">
    <source>
        <dbReference type="ARBA" id="ARBA00022989"/>
    </source>
</evidence>
<keyword evidence="14" id="KW-1185">Reference proteome</keyword>
<dbReference type="InterPro" id="IPR032675">
    <property type="entry name" value="LRR_dom_sf"/>
</dbReference>
<proteinExistence type="inferred from homology"/>
<keyword evidence="3" id="KW-1003">Cell membrane</keyword>
<gene>
    <name evidence="13" type="ORF">TSUD_383540</name>
</gene>
<organism evidence="13 14">
    <name type="scientific">Trifolium subterraneum</name>
    <name type="common">Subterranean clover</name>
    <dbReference type="NCBI Taxonomy" id="3900"/>
    <lineage>
        <taxon>Eukaryota</taxon>
        <taxon>Viridiplantae</taxon>
        <taxon>Streptophyta</taxon>
        <taxon>Embryophyta</taxon>
        <taxon>Tracheophyta</taxon>
        <taxon>Spermatophyta</taxon>
        <taxon>Magnoliopsida</taxon>
        <taxon>eudicotyledons</taxon>
        <taxon>Gunneridae</taxon>
        <taxon>Pentapetalae</taxon>
        <taxon>rosids</taxon>
        <taxon>fabids</taxon>
        <taxon>Fabales</taxon>
        <taxon>Fabaceae</taxon>
        <taxon>Papilionoideae</taxon>
        <taxon>50 kb inversion clade</taxon>
        <taxon>NPAAA clade</taxon>
        <taxon>Hologalegina</taxon>
        <taxon>IRL clade</taxon>
        <taxon>Trifolieae</taxon>
        <taxon>Trifolium</taxon>
    </lineage>
</organism>
<dbReference type="InterPro" id="IPR013210">
    <property type="entry name" value="LRR_N_plant-typ"/>
</dbReference>
<accession>A0A2Z6PQE7</accession>
<evidence type="ECO:0000256" key="4">
    <source>
        <dbReference type="ARBA" id="ARBA00022614"/>
    </source>
</evidence>
<comment type="similarity">
    <text evidence="2">Belongs to the RLP family.</text>
</comment>
<dbReference type="EMBL" id="DF974426">
    <property type="protein sequence ID" value="GAU48457.1"/>
    <property type="molecule type" value="Genomic_DNA"/>
</dbReference>
<dbReference type="PANTHER" id="PTHR48063:SF29">
    <property type="entry name" value="LRR RECEPTOR-LIKE KINASE FAMILY PROTEIN"/>
    <property type="match status" value="1"/>
</dbReference>
<evidence type="ECO:0000256" key="7">
    <source>
        <dbReference type="ARBA" id="ARBA00022737"/>
    </source>
</evidence>
<dbReference type="Pfam" id="PF08263">
    <property type="entry name" value="LRRNT_2"/>
    <property type="match status" value="1"/>
</dbReference>
<evidence type="ECO:0000256" key="11">
    <source>
        <dbReference type="ARBA" id="ARBA00023180"/>
    </source>
</evidence>
<dbReference type="Proteomes" id="UP000242715">
    <property type="component" value="Unassembled WGS sequence"/>
</dbReference>
<name>A0A2Z6PQE7_TRISU</name>
<dbReference type="PANTHER" id="PTHR48063">
    <property type="entry name" value="LRR RECEPTOR-LIKE KINASE"/>
    <property type="match status" value="1"/>
</dbReference>
<evidence type="ECO:0000256" key="5">
    <source>
        <dbReference type="ARBA" id="ARBA00022692"/>
    </source>
</evidence>
<dbReference type="InterPro" id="IPR003591">
    <property type="entry name" value="Leu-rich_rpt_typical-subtyp"/>
</dbReference>